<evidence type="ECO:0000256" key="2">
    <source>
        <dbReference type="ARBA" id="ARBA00022747"/>
    </source>
</evidence>
<dbReference type="RefSeq" id="WP_380077541.1">
    <property type="nucleotide sequence ID" value="NZ_JBHSGO010000039.1"/>
</dbReference>
<keyword evidence="2" id="KW-0680">Restriction system</keyword>
<dbReference type="GO" id="GO:0004519">
    <property type="term" value="F:endonuclease activity"/>
    <property type="evidence" value="ECO:0007669"/>
    <property type="project" value="UniProtKB-KW"/>
</dbReference>
<dbReference type="Gene3D" id="3.90.220.20">
    <property type="entry name" value="DNA methylase specificity domains"/>
    <property type="match status" value="2"/>
</dbReference>
<dbReference type="InterPro" id="IPR052021">
    <property type="entry name" value="Type-I_RS_S_subunit"/>
</dbReference>
<dbReference type="Gene3D" id="1.10.287.1120">
    <property type="entry name" value="Bipartite methylase S protein"/>
    <property type="match status" value="1"/>
</dbReference>
<keyword evidence="5" id="KW-0378">Hydrolase</keyword>
<comment type="similarity">
    <text evidence="1">Belongs to the type-I restriction system S methylase family.</text>
</comment>
<dbReference type="InterPro" id="IPR000055">
    <property type="entry name" value="Restrct_endonuc_typeI_TRD"/>
</dbReference>
<dbReference type="Pfam" id="PF01420">
    <property type="entry name" value="Methylase_S"/>
    <property type="match status" value="1"/>
</dbReference>
<feature type="domain" description="Type I restriction modification DNA specificity" evidence="4">
    <location>
        <begin position="13"/>
        <end position="188"/>
    </location>
</feature>
<evidence type="ECO:0000313" key="5">
    <source>
        <dbReference type="EMBL" id="MFC4665427.1"/>
    </source>
</evidence>
<accession>A0ABV9K5M0</accession>
<keyword evidence="5" id="KW-0540">Nuclease</keyword>
<dbReference type="Proteomes" id="UP001596020">
    <property type="component" value="Unassembled WGS sequence"/>
</dbReference>
<dbReference type="SUPFAM" id="SSF116734">
    <property type="entry name" value="DNA methylase specificity domain"/>
    <property type="match status" value="2"/>
</dbReference>
<dbReference type="PANTHER" id="PTHR30408">
    <property type="entry name" value="TYPE-1 RESTRICTION ENZYME ECOKI SPECIFICITY PROTEIN"/>
    <property type="match status" value="1"/>
</dbReference>
<proteinExistence type="inferred from homology"/>
<gene>
    <name evidence="5" type="ORF">ACFO3G_02185</name>
</gene>
<dbReference type="EMBL" id="JBHSGO010000039">
    <property type="protein sequence ID" value="MFC4665427.1"/>
    <property type="molecule type" value="Genomic_DNA"/>
</dbReference>
<evidence type="ECO:0000256" key="1">
    <source>
        <dbReference type="ARBA" id="ARBA00010923"/>
    </source>
</evidence>
<protein>
    <submittedName>
        <fullName evidence="5">Restriction endonuclease subunit S</fullName>
    </submittedName>
</protein>
<comment type="caution">
    <text evidence="5">The sequence shown here is derived from an EMBL/GenBank/DDBJ whole genome shotgun (WGS) entry which is preliminary data.</text>
</comment>
<sequence>MDKPKIRFQGFEEAWCEKTLGEIAECNYGGGTPSTINKDYWSSCGLPWIQSSDLIQDDVLNVVPRKFITAKALKNTATKFIPSNSLAIVTRVGVGKLALIPFDYATSQDFTSLSKLKTDKYFSAFSIYTLLLKDLNLVQGTSIKGITKDEILQKDIFIPSLPEQKKIGKLFERIDHLLNLQQRKCDKLNDIKKSMLTKMFPKPGQKVPEVRFEGFTDDWVECKAEDLFYSISDKNHPDLPVLSATQEYGMVKREDLDFNISHDKKNESTYKRVKPGQFVIHLRSFQGGFAHSLIEGITSPAYTVIDFKVPEIHHDIFWKYIFNSEKFIKDLESVTYGIRDGRSISFDEFLTMKFLMTSYKEQKQIGAFFHKLDTLIRLSELRLDKLRLLKRSFLEGMFV</sequence>
<evidence type="ECO:0000313" key="6">
    <source>
        <dbReference type="Proteomes" id="UP001596020"/>
    </source>
</evidence>
<keyword evidence="5" id="KW-0255">Endonuclease</keyword>
<reference evidence="6" key="1">
    <citation type="journal article" date="2019" name="Int. J. Syst. Evol. Microbiol.">
        <title>The Global Catalogue of Microorganisms (GCM) 10K type strain sequencing project: providing services to taxonomists for standard genome sequencing and annotation.</title>
        <authorList>
            <consortium name="The Broad Institute Genomics Platform"/>
            <consortium name="The Broad Institute Genome Sequencing Center for Infectious Disease"/>
            <person name="Wu L."/>
            <person name="Ma J."/>
        </authorList>
    </citation>
    <scope>NUCLEOTIDE SEQUENCE [LARGE SCALE GENOMIC DNA]</scope>
    <source>
        <strain evidence="6">CGMCC 4.7357</strain>
    </source>
</reference>
<dbReference type="InterPro" id="IPR044946">
    <property type="entry name" value="Restrct_endonuc_typeI_TRD_sf"/>
</dbReference>
<keyword evidence="6" id="KW-1185">Reference proteome</keyword>
<organism evidence="5 6">
    <name type="scientific">Falsiporphyromonas endometrii</name>
    <dbReference type="NCBI Taxonomy" id="1387297"/>
    <lineage>
        <taxon>Bacteria</taxon>
        <taxon>Pseudomonadati</taxon>
        <taxon>Bacteroidota</taxon>
        <taxon>Bacteroidia</taxon>
        <taxon>Bacteroidales</taxon>
        <taxon>Porphyromonadaceae</taxon>
        <taxon>Falsiporphyromonas</taxon>
    </lineage>
</organism>
<name>A0ABV9K5M0_9PORP</name>
<evidence type="ECO:0000259" key="4">
    <source>
        <dbReference type="Pfam" id="PF01420"/>
    </source>
</evidence>
<dbReference type="PANTHER" id="PTHR30408:SF12">
    <property type="entry name" value="TYPE I RESTRICTION ENZYME MJAVIII SPECIFICITY SUBUNIT"/>
    <property type="match status" value="1"/>
</dbReference>
<keyword evidence="3" id="KW-0238">DNA-binding</keyword>
<dbReference type="CDD" id="cd17513">
    <property type="entry name" value="RMtype1_S_AveSPN6ORF1907P_TRD2-CR2_like"/>
    <property type="match status" value="1"/>
</dbReference>
<evidence type="ECO:0000256" key="3">
    <source>
        <dbReference type="ARBA" id="ARBA00023125"/>
    </source>
</evidence>